<gene>
    <name evidence="9" type="ORF">NYM_LOCUS4712</name>
</gene>
<sequence length="472" mass="51300">MILFFHPNGLCSSLLLLVIIFFSLCLFAPAKCQSSESKRTNYLKLKLLHRRALSSPFHIEEAIDDDSTRLLSLFATLSANITLKAPVVSGASLGSGQYLVDFRIGTPPQKLLLVADTGSDLVWVRCSACRDCSRHRAGSAFFPRHSTSFAANHCYSRACSLVAHPPHSRCNHTRLHSSCLYEYTYGDRSVSSGIFSRETATLNTSSGDLVHLRNISYGCGFRASGASLTGPRFAGANGVMGLGRGPISFASQLGSRFGNKFSYCLMDYTISPSPTSFLLLGDAQQRNMAPLQKNMSFTPLRSNPLSPTFYYVGIRRVSVDGALLPIDPSVWAIDDFGNGGTVVDSGTTLSFFLEPAYTQILRALERKVKLPRLERGVASLDLCVNASADEGTARARLPRLTFHMDGGAVFSPPVRNYFIEVAPGVKCLAMRRAEAGGSGFSVIGNLMQQGFLFMFDTERSRVGFSPAVCDAL</sequence>
<evidence type="ECO:0000256" key="5">
    <source>
        <dbReference type="ARBA" id="ARBA00023180"/>
    </source>
</evidence>
<dbReference type="OMA" id="CRYEYSY"/>
<keyword evidence="3" id="KW-0064">Aspartyl protease</keyword>
<evidence type="ECO:0000313" key="9">
    <source>
        <dbReference type="EMBL" id="VVV57702.1"/>
    </source>
</evidence>
<feature type="active site" evidence="6">
    <location>
        <position position="344"/>
    </location>
</feature>
<dbReference type="Pfam" id="PF14543">
    <property type="entry name" value="TAXi_N"/>
    <property type="match status" value="1"/>
</dbReference>
<feature type="chain" id="PRO_5023836546" description="Peptidase A1 domain-containing protein" evidence="7">
    <location>
        <begin position="33"/>
        <end position="472"/>
    </location>
</feature>
<protein>
    <recommendedName>
        <fullName evidence="8">Peptidase A1 domain-containing protein</fullName>
    </recommendedName>
</protein>
<dbReference type="CDD" id="cd05476">
    <property type="entry name" value="pepsin_A_like_plant"/>
    <property type="match status" value="1"/>
</dbReference>
<accession>A0A5K0WWH6</accession>
<evidence type="ECO:0000259" key="8">
    <source>
        <dbReference type="PROSITE" id="PS51767"/>
    </source>
</evidence>
<dbReference type="GO" id="GO:0004190">
    <property type="term" value="F:aspartic-type endopeptidase activity"/>
    <property type="evidence" value="ECO:0007669"/>
    <property type="project" value="UniProtKB-KW"/>
</dbReference>
<reference evidence="9" key="1">
    <citation type="submission" date="2019-09" db="EMBL/GenBank/DDBJ databases">
        <authorList>
            <person name="Zhang L."/>
        </authorList>
    </citation>
    <scope>NUCLEOTIDE SEQUENCE</scope>
</reference>
<dbReference type="Gene3D" id="2.40.70.10">
    <property type="entry name" value="Acid Proteases"/>
    <property type="match status" value="2"/>
</dbReference>
<dbReference type="Gramene" id="NC10G0162570.1">
    <property type="protein sequence ID" value="NC10G0162570.1:cds"/>
    <property type="gene ID" value="NC10G0162570"/>
</dbReference>
<feature type="domain" description="Peptidase A1" evidence="8">
    <location>
        <begin position="98"/>
        <end position="465"/>
    </location>
</feature>
<keyword evidence="4" id="KW-0378">Hydrolase</keyword>
<name>A0A5K0WWH6_9MAGN</name>
<dbReference type="InterPro" id="IPR051708">
    <property type="entry name" value="Plant_Aspart_Prot_A1"/>
</dbReference>
<evidence type="ECO:0000256" key="6">
    <source>
        <dbReference type="PIRSR" id="PIRSR601461-1"/>
    </source>
</evidence>
<evidence type="ECO:0000256" key="1">
    <source>
        <dbReference type="ARBA" id="ARBA00007447"/>
    </source>
</evidence>
<dbReference type="OrthoDB" id="2747330at2759"/>
<evidence type="ECO:0000256" key="4">
    <source>
        <dbReference type="ARBA" id="ARBA00022801"/>
    </source>
</evidence>
<evidence type="ECO:0000256" key="3">
    <source>
        <dbReference type="ARBA" id="ARBA00022750"/>
    </source>
</evidence>
<dbReference type="FunFam" id="2.40.70.10:FF:000215">
    <property type="entry name" value="Aspartyl protease family protein 2"/>
    <property type="match status" value="1"/>
</dbReference>
<dbReference type="PANTHER" id="PTHR47967:SF46">
    <property type="entry name" value="ASPARTIC PROTEINASE NEPENTHESIN-1"/>
    <property type="match status" value="1"/>
</dbReference>
<dbReference type="PANTHER" id="PTHR47967">
    <property type="entry name" value="OS07G0603500 PROTEIN-RELATED"/>
    <property type="match status" value="1"/>
</dbReference>
<organism evidence="9">
    <name type="scientific">Nymphaea colorata</name>
    <name type="common">pocket water lily</name>
    <dbReference type="NCBI Taxonomy" id="210225"/>
    <lineage>
        <taxon>Eukaryota</taxon>
        <taxon>Viridiplantae</taxon>
        <taxon>Streptophyta</taxon>
        <taxon>Embryophyta</taxon>
        <taxon>Tracheophyta</taxon>
        <taxon>Spermatophyta</taxon>
        <taxon>Magnoliopsida</taxon>
        <taxon>Nymphaeales</taxon>
        <taxon>Nymphaeaceae</taxon>
        <taxon>Nymphaea</taxon>
    </lineage>
</organism>
<dbReference type="InterPro" id="IPR034161">
    <property type="entry name" value="Pepsin-like_plant"/>
</dbReference>
<dbReference type="GO" id="GO:0006508">
    <property type="term" value="P:proteolysis"/>
    <property type="evidence" value="ECO:0007669"/>
    <property type="project" value="UniProtKB-KW"/>
</dbReference>
<dbReference type="FunFam" id="2.40.70.10:FF:000033">
    <property type="entry name" value="Aspartyl protease family protein"/>
    <property type="match status" value="1"/>
</dbReference>
<dbReference type="InterPro" id="IPR033121">
    <property type="entry name" value="PEPTIDASE_A1"/>
</dbReference>
<feature type="signal peptide" evidence="7">
    <location>
        <begin position="1"/>
        <end position="32"/>
    </location>
</feature>
<dbReference type="InterPro" id="IPR021109">
    <property type="entry name" value="Peptidase_aspartic_dom_sf"/>
</dbReference>
<feature type="active site" evidence="6">
    <location>
        <position position="116"/>
    </location>
</feature>
<evidence type="ECO:0000256" key="2">
    <source>
        <dbReference type="ARBA" id="ARBA00022670"/>
    </source>
</evidence>
<dbReference type="InterPro" id="IPR032861">
    <property type="entry name" value="TAXi_N"/>
</dbReference>
<dbReference type="EMBL" id="LR721775">
    <property type="protein sequence ID" value="VVV57702.1"/>
    <property type="molecule type" value="Genomic_DNA"/>
</dbReference>
<dbReference type="InterPro" id="IPR032799">
    <property type="entry name" value="TAXi_C"/>
</dbReference>
<dbReference type="AlphaFoldDB" id="A0A5K0WWH6"/>
<keyword evidence="5" id="KW-0325">Glycoprotein</keyword>
<dbReference type="InterPro" id="IPR001461">
    <property type="entry name" value="Aspartic_peptidase_A1"/>
</dbReference>
<keyword evidence="2" id="KW-0645">Protease</keyword>
<dbReference type="SUPFAM" id="SSF50630">
    <property type="entry name" value="Acid proteases"/>
    <property type="match status" value="1"/>
</dbReference>
<dbReference type="Pfam" id="PF14541">
    <property type="entry name" value="TAXi_C"/>
    <property type="match status" value="1"/>
</dbReference>
<comment type="similarity">
    <text evidence="1">Belongs to the peptidase A1 family.</text>
</comment>
<evidence type="ECO:0000256" key="7">
    <source>
        <dbReference type="SAM" id="SignalP"/>
    </source>
</evidence>
<dbReference type="PROSITE" id="PS51767">
    <property type="entry name" value="PEPTIDASE_A1"/>
    <property type="match status" value="1"/>
</dbReference>
<keyword evidence="7" id="KW-0732">Signal</keyword>
<dbReference type="PRINTS" id="PR00792">
    <property type="entry name" value="PEPSIN"/>
</dbReference>
<proteinExistence type="inferred from homology"/>